<dbReference type="EMBL" id="QWIO01002014">
    <property type="protein sequence ID" value="RMY63646.1"/>
    <property type="molecule type" value="Genomic_DNA"/>
</dbReference>
<evidence type="ECO:0000256" key="1">
    <source>
        <dbReference type="SAM" id="MobiDB-lite"/>
    </source>
</evidence>
<dbReference type="VEuPathDB" id="FungiDB:BTJ68_10225"/>
<comment type="caution">
    <text evidence="2">The sequence shown here is derived from an EMBL/GenBank/DDBJ whole genome shotgun (WGS) entry which is preliminary data.</text>
</comment>
<feature type="compositionally biased region" description="Basic and acidic residues" evidence="1">
    <location>
        <begin position="358"/>
        <end position="368"/>
    </location>
</feature>
<feature type="region of interest" description="Disordered" evidence="1">
    <location>
        <begin position="349"/>
        <end position="368"/>
    </location>
</feature>
<evidence type="ECO:0008006" key="4">
    <source>
        <dbReference type="Google" id="ProtNLM"/>
    </source>
</evidence>
<organism evidence="2 3">
    <name type="scientific">Hortaea werneckii</name>
    <name type="common">Black yeast</name>
    <name type="synonym">Cladosporium werneckii</name>
    <dbReference type="NCBI Taxonomy" id="91943"/>
    <lineage>
        <taxon>Eukaryota</taxon>
        <taxon>Fungi</taxon>
        <taxon>Dikarya</taxon>
        <taxon>Ascomycota</taxon>
        <taxon>Pezizomycotina</taxon>
        <taxon>Dothideomycetes</taxon>
        <taxon>Dothideomycetidae</taxon>
        <taxon>Mycosphaerellales</taxon>
        <taxon>Teratosphaeriaceae</taxon>
        <taxon>Hortaea</taxon>
    </lineage>
</organism>
<dbReference type="Proteomes" id="UP000269539">
    <property type="component" value="Unassembled WGS sequence"/>
</dbReference>
<gene>
    <name evidence="2" type="ORF">D0864_12577</name>
</gene>
<feature type="region of interest" description="Disordered" evidence="1">
    <location>
        <begin position="1"/>
        <end position="79"/>
    </location>
</feature>
<feature type="region of interest" description="Disordered" evidence="1">
    <location>
        <begin position="96"/>
        <end position="120"/>
    </location>
</feature>
<reference evidence="2 3" key="1">
    <citation type="journal article" date="2018" name="BMC Genomics">
        <title>Genomic evidence for intraspecific hybridization in a clonal and extremely halotolerant yeast.</title>
        <authorList>
            <person name="Gostincar C."/>
            <person name="Stajich J.E."/>
            <person name="Zupancic J."/>
            <person name="Zalar P."/>
            <person name="Gunde-Cimerman N."/>
        </authorList>
    </citation>
    <scope>NUCLEOTIDE SEQUENCE [LARGE SCALE GENOMIC DNA]</scope>
    <source>
        <strain evidence="2 3">EXF-10513</strain>
    </source>
</reference>
<dbReference type="AlphaFoldDB" id="A0A3M7DI51"/>
<accession>A0A3M7DI51</accession>
<evidence type="ECO:0000313" key="2">
    <source>
        <dbReference type="EMBL" id="RMY63646.1"/>
    </source>
</evidence>
<feature type="region of interest" description="Disordered" evidence="1">
    <location>
        <begin position="160"/>
        <end position="195"/>
    </location>
</feature>
<feature type="compositionally biased region" description="Low complexity" evidence="1">
    <location>
        <begin position="104"/>
        <end position="120"/>
    </location>
</feature>
<protein>
    <recommendedName>
        <fullName evidence="4">F-box domain-containing protein</fullName>
    </recommendedName>
</protein>
<proteinExistence type="predicted"/>
<name>A0A3M7DI51_HORWE</name>
<sequence length="1124" mass="122556">MANFWSDSGCSNPFDADITPPNTVDEVPPIGALKSSFFIGSAARQQNEPPRRRLSCTTRQPHSDPSRSSDVCSSVPNIRSSSTLNPEAVEYVPTMTASTKRKASFSASAGSSKGSPYAGKATIKASGSSLHKKPVLIPHEALFGKSDSAAPAFQDFGLKNSLSNGGPAEPTLIGDDQSDSDVASDAPQNFTTGIPLSNYPGNLHAEVLELMLPHKTVPKFSVILIEHGDNGTQSPRGTTPFATRYLPLCSASNHGKSDDGFSIPLRHRLSIEKASGKQKEPCISWPVGIVPKEIFDMITGNLTREDVKSMRLVNKEFEGKVSSSLFYSSVVPFNTELYDMIGIEAKSNSRQATLRTTDQSESRSRDKMKVVPQVENLDSAGIHWQNAKEDAQGKMYKGHGLKVFQGFGPHIKRFGMSFEVTEEQLAQPPVKNELYQVDSYHGSYDWPQQFYTRFENLAGLERTADETSRMKAAFSHLGMVQELGLAIDSGLGWLRGLDTSVRARLSERPAPVFGTLLQGEKLRSRAAKEFWTAMRESHESQQRQAYHQKPKEVSVAYRELDVTASDLAGIKGSVYANSKLWPTLESPLFLEHVAGAKPKKRLGVLYTTSVQPETDQHVVARAPVVPNDLKKEQKEWLLETEWAQRAFLESYLLSVTDNVQVFEKVSTLTIAKISSGLLPMLAREAFWKTLPSLAKVTLHVKADWRSVTKDDAGMACVCPEAPSGAVIPFHDLLVQRLVGHQTIKTLDIGWVDCGEHAEGIFGRNNHLLPAPISRPEKMLTVRATGLVFTHLEHLTLTNCWLSPPALRHLVRSHAKHNLTKLTLDSVSITADPGGSAAAQHNNPMFAGLGAIGGGQGHIQPPPPAPAPNPLTDTLSTWNQNLYFTGPNLPQAQGNAQTQQPVIGGHQANANLPMMFQAQAIQAAGQIPASNAGPGAAAAAMAGTYQVAHALDGLNGYRLGSWPEIVDTISPGTGFSDYLEPPKPWEEQPPAREPTSLTTIEFKSCGYVLLPNNPLLDQAALERRERTPSQRVVEHRTSWFSQRATALFPSMMTISDCFLGKILPHMPARELEALQLVWGLREGWEDEEKAEEAEWDGHLPGGTGRFSGVVYKDSAPTEGNGVVGA</sequence>
<feature type="compositionally biased region" description="Polar residues" evidence="1">
    <location>
        <begin position="1"/>
        <end position="11"/>
    </location>
</feature>
<evidence type="ECO:0000313" key="3">
    <source>
        <dbReference type="Proteomes" id="UP000269539"/>
    </source>
</evidence>